<protein>
    <submittedName>
        <fullName evidence="1">Uncharacterized protein</fullName>
    </submittedName>
</protein>
<dbReference type="Proteomes" id="UP000094336">
    <property type="component" value="Unassembled WGS sequence"/>
</dbReference>
<dbReference type="AlphaFoldDB" id="A0A1E3QNZ6"/>
<accession>A0A1E3QNZ6</accession>
<evidence type="ECO:0000313" key="2">
    <source>
        <dbReference type="Proteomes" id="UP000094336"/>
    </source>
</evidence>
<proteinExistence type="predicted"/>
<dbReference type="RefSeq" id="XP_018984741.1">
    <property type="nucleotide sequence ID" value="XM_019132785.1"/>
</dbReference>
<dbReference type="GeneID" id="30150638"/>
<name>A0A1E3QNZ6_9ASCO</name>
<organism evidence="1 2">
    <name type="scientific">Babjeviella inositovora NRRL Y-12698</name>
    <dbReference type="NCBI Taxonomy" id="984486"/>
    <lineage>
        <taxon>Eukaryota</taxon>
        <taxon>Fungi</taxon>
        <taxon>Dikarya</taxon>
        <taxon>Ascomycota</taxon>
        <taxon>Saccharomycotina</taxon>
        <taxon>Pichiomycetes</taxon>
        <taxon>Serinales incertae sedis</taxon>
        <taxon>Babjeviella</taxon>
    </lineage>
</organism>
<reference evidence="2" key="1">
    <citation type="submission" date="2016-05" db="EMBL/GenBank/DDBJ databases">
        <title>Comparative genomics of biotechnologically important yeasts.</title>
        <authorList>
            <consortium name="DOE Joint Genome Institute"/>
            <person name="Riley R."/>
            <person name="Haridas S."/>
            <person name="Wolfe K.H."/>
            <person name="Lopes M.R."/>
            <person name="Hittinger C.T."/>
            <person name="Goker M."/>
            <person name="Salamov A."/>
            <person name="Wisecaver J."/>
            <person name="Long T.M."/>
            <person name="Aerts A.L."/>
            <person name="Barry K."/>
            <person name="Choi C."/>
            <person name="Clum A."/>
            <person name="Coughlan A.Y."/>
            <person name="Deshpande S."/>
            <person name="Douglass A.P."/>
            <person name="Hanson S.J."/>
            <person name="Klenk H.-P."/>
            <person name="Labutti K."/>
            <person name="Lapidus A."/>
            <person name="Lindquist E."/>
            <person name="Lipzen A."/>
            <person name="Meier-Kolthoff J.P."/>
            <person name="Ohm R.A."/>
            <person name="Otillar R.P."/>
            <person name="Pangilinan J."/>
            <person name="Peng Y."/>
            <person name="Rokas A."/>
            <person name="Rosa C.A."/>
            <person name="Scheuner C."/>
            <person name="Sibirny A.A."/>
            <person name="Slot J.C."/>
            <person name="Stielow J.B."/>
            <person name="Sun H."/>
            <person name="Kurtzman C.P."/>
            <person name="Blackwell M."/>
            <person name="Grigoriev I.V."/>
            <person name="Jeffries T.W."/>
        </authorList>
    </citation>
    <scope>NUCLEOTIDE SEQUENCE [LARGE SCALE GENOMIC DNA]</scope>
    <source>
        <strain evidence="2">NRRL Y-12698</strain>
    </source>
</reference>
<keyword evidence="2" id="KW-1185">Reference proteome</keyword>
<sequence>MENYSEINLLQDTLRDETSNFFVTELRLISTFAEYNEMYVRLIQPLNLSDLSGFAPTVDASLASQEAMLAEFNTYFNQLTNAGLIMAKVRYRFKTLPDLVELKDILTQINDHICVILTKCHVWVSKFTTQFINKNLITHRSVLKSLNIDALLGHFQTAFNNFKAIAKVLSYCPSSVEDLSSAEALKNFYRILSEFNNRVYDENEQFLAVVRAQTPAYAAFEVVKRTKRQQLSYEEYQQEMRIIARGDYKEDSKKASKKLVNKNLMVMLHISLEIQPFMERINDQVLWVLKNYYLSIMKMRHENNLSSQLDGLEPGTEDEGKTNVDLNEFMAQIRLLIDEINKLNLIMIQLFYDDFLNNSKDYLKKGRFLLNLLITSQPICDSIIQINFIYNKLMKHYNQQLNTTSAIFQNQSLNLTFRNVFVYSIFDQQFSNFNNILKKMLEVIKANQDPTKSVDSLDKLLKNEYAINELYGLGKELSRLGSCIDVNQLNNKKVVIDEVL</sequence>
<gene>
    <name evidence="1" type="ORF">BABINDRAFT_8352</name>
</gene>
<dbReference type="EMBL" id="KV454432">
    <property type="protein sequence ID" value="ODQ79413.1"/>
    <property type="molecule type" value="Genomic_DNA"/>
</dbReference>
<evidence type="ECO:0000313" key="1">
    <source>
        <dbReference type="EMBL" id="ODQ79413.1"/>
    </source>
</evidence>